<gene>
    <name evidence="3" type="ORF">BZ3500_MVSOF-1268-A1-R1_CHR5-3G08310</name>
</gene>
<dbReference type="PANTHER" id="PTHR23159:SF31">
    <property type="entry name" value="CENTROSOME-ASSOCIATED PROTEIN CEP250 ISOFORM X1"/>
    <property type="match status" value="1"/>
</dbReference>
<protein>
    <submittedName>
        <fullName evidence="3">BZ3500_MvSof-1268-A1-R1_Chr5-3g08310 protein</fullName>
    </submittedName>
</protein>
<evidence type="ECO:0000256" key="1">
    <source>
        <dbReference type="SAM" id="Coils"/>
    </source>
</evidence>
<reference evidence="3" key="1">
    <citation type="submission" date="2016-10" db="EMBL/GenBank/DDBJ databases">
        <authorList>
            <person name="Cai Z."/>
        </authorList>
    </citation>
    <scope>NUCLEOTIDE SEQUENCE [LARGE SCALE GENOMIC DNA]</scope>
</reference>
<feature type="coiled-coil region" evidence="1">
    <location>
        <begin position="606"/>
        <end position="847"/>
    </location>
</feature>
<accession>A0A2X0LSA2</accession>
<dbReference type="Proteomes" id="UP000249723">
    <property type="component" value="Unassembled WGS sequence"/>
</dbReference>
<dbReference type="Gene3D" id="1.10.287.1490">
    <property type="match status" value="2"/>
</dbReference>
<feature type="region of interest" description="Disordered" evidence="2">
    <location>
        <begin position="248"/>
        <end position="346"/>
    </location>
</feature>
<dbReference type="OrthoDB" id="10255344at2759"/>
<feature type="coiled-coil region" evidence="1">
    <location>
        <begin position="1542"/>
        <end position="1706"/>
    </location>
</feature>
<name>A0A2X0LSA2_9BASI</name>
<feature type="compositionally biased region" description="Low complexity" evidence="2">
    <location>
        <begin position="309"/>
        <end position="327"/>
    </location>
</feature>
<feature type="coiled-coil region" evidence="1">
    <location>
        <begin position="152"/>
        <end position="186"/>
    </location>
</feature>
<feature type="coiled-coil region" evidence="1">
    <location>
        <begin position="348"/>
        <end position="568"/>
    </location>
</feature>
<keyword evidence="1" id="KW-0175">Coiled coil</keyword>
<feature type="compositionally biased region" description="Polar residues" evidence="2">
    <location>
        <begin position="297"/>
        <end position="308"/>
    </location>
</feature>
<proteinExistence type="predicted"/>
<feature type="coiled-coil region" evidence="1">
    <location>
        <begin position="1160"/>
        <end position="1201"/>
    </location>
</feature>
<feature type="coiled-coil region" evidence="1">
    <location>
        <begin position="1292"/>
        <end position="1326"/>
    </location>
</feature>
<feature type="compositionally biased region" description="Polar residues" evidence="2">
    <location>
        <begin position="1064"/>
        <end position="1080"/>
    </location>
</feature>
<feature type="coiled-coil region" evidence="1">
    <location>
        <begin position="1415"/>
        <end position="1512"/>
    </location>
</feature>
<evidence type="ECO:0000313" key="4">
    <source>
        <dbReference type="Proteomes" id="UP000249723"/>
    </source>
</evidence>
<dbReference type="PANTHER" id="PTHR23159">
    <property type="entry name" value="CENTROSOMAL PROTEIN 2"/>
    <property type="match status" value="1"/>
</dbReference>
<evidence type="ECO:0000256" key="2">
    <source>
        <dbReference type="SAM" id="MobiDB-lite"/>
    </source>
</evidence>
<feature type="compositionally biased region" description="Polar residues" evidence="2">
    <location>
        <begin position="258"/>
        <end position="286"/>
    </location>
</feature>
<dbReference type="EMBL" id="FMWP01000017">
    <property type="protein sequence ID" value="SCZ92060.1"/>
    <property type="molecule type" value="Genomic_DNA"/>
</dbReference>
<dbReference type="STRING" id="289078.A0A2X0LSA2"/>
<organism evidence="3 4">
    <name type="scientific">Microbotryum saponariae</name>
    <dbReference type="NCBI Taxonomy" id="289078"/>
    <lineage>
        <taxon>Eukaryota</taxon>
        <taxon>Fungi</taxon>
        <taxon>Dikarya</taxon>
        <taxon>Basidiomycota</taxon>
        <taxon>Pucciniomycotina</taxon>
        <taxon>Microbotryomycetes</taxon>
        <taxon>Microbotryales</taxon>
        <taxon>Microbotryaceae</taxon>
        <taxon>Microbotryum</taxon>
    </lineage>
</organism>
<feature type="region of interest" description="Disordered" evidence="2">
    <location>
        <begin position="1044"/>
        <end position="1080"/>
    </location>
</feature>
<keyword evidence="4" id="KW-1185">Reference proteome</keyword>
<evidence type="ECO:0000313" key="3">
    <source>
        <dbReference type="EMBL" id="SCZ92060.1"/>
    </source>
</evidence>
<feature type="coiled-coil region" evidence="1">
    <location>
        <begin position="1082"/>
        <end position="1109"/>
    </location>
</feature>
<feature type="coiled-coil region" evidence="1">
    <location>
        <begin position="12"/>
        <end position="109"/>
    </location>
</feature>
<sequence>MSLWSTSDDPQLASLKRQVGSLEAQLANQADLQLSLNLELNELKQGKKDDLRKLQEESQRAVVAEEQLRKRTEELKLCQTQKANSLQACSNFEAKLKDEQAEVRRLNYRQCRTLLYSTCLYRELNISFYSAELENMSASTAPNGNGGASSSQTRLAETNSALEQKVQQLTSDLHKVQTQLEQEKENKPASSAAATSFGFDRSRVINSAATDKSIALENENTSLKAEIALLKTKVLYFHPPGQTAGCADNVGSLRGAPQATSSGRTTAAPSPKRNSGSKFGFNSSAPRASIVPPTPSRPASSLGFTASGTSSAIPKPSSIPNSSSSTTSHRRSSSVALPGPNGPTSVKLNQLTQEVEQARSKIEGLESDLNAIKQKLTLKEREALTLENKLMAAQKTLADSNEKNQTRLGGLEDQVEESKREMGRVRETLRAELDRAQLKAKDEAINSKNLIERLRAEVERKEQEVEKAEYAKDDAERRFEAKKDEELKAQKQLEDLKRSRDDLEREVQRLKLMLEASRGSDEMERQLELAQEQLEGSNTLVQELQTKCTDLERELDSSRNALANASQGLANEERSKLESEFEVIHTQLEAELEATTVKLGVAADKVKTLETQAKDTEEVRSKLVQAEAQIEDLKAQVASLAEQRSDLEEKLAASQQARVDKEVEIVTLTQQIAALDTSHIEALLSANEAQESLEAERNELRAQLTSISEERDTIAKSLEPLTSELGAVKLELEAADSALRTARTERDELTSTHQAELDVCDEALQAAETRIAELNATIEQLVSSSHGRSYEDAHVEALEAELEEAKRTLEEGVAKASQIEVESAKNRDTLQGEIDRLEAQIEETETVHRERMDAMARNEEELRVDLKAREVEIGRAGLELEQATRSLDEMMVERDAAIEAQEHLERKLRDHAAVEAQLVELHSTIATLTQELEASRNSNEDATLAHLHDVNELQRRIQELEREVESLHESSESQDVGEARLMRSEARIAELTAELEGVDERVGEAERLASDRVSNATIRAERAESDVHRLQTDLDRAARQLIDAQDQLLSSPSTTPESEDTDNRTNLPASGTSPTFSSFSDSEAASILVQRLREERDDLRSRLDFSRNEQKFRVEALQDRLLEAEHSKATELARLEVALLDRTVELETETTSGRIKSEEVQVAQHRISELEKECAETKIELLHAKAEIERLDHALEEASKEGQVHEKLVQAEQELQTAVAGSSKLKDACLLLQSKVNELEGRVLRRNAAIAMHEQTIESLRLQVEPDDESDTKELDASPELAPAHIELASRVEELCSARDSLQHELTELKDQLAEAQNELGIAKQATVDASALTASLERQLTELTRSSVEMQQSSASTIAGLREAVESAHSDMSELASRIGTTDQRLAEALDALSSTTGTLAQVQAQLSSELGRGRQLEQTIAELEHEIEQTHAELSTVEAEAAEQMHVDEQRVRELEVERNDMRAQLAEVQKELFVLNQQLDGAVKVNEQVRVLEVELTAARKAVEEVQADVAREQAVATERLADAQVRFEEDKLRGDAEMEAAKREIQTLRQLGRTADDKINGLQSYITTLEQDSQARQADLDGARSQLEQLEKKSQDQLREVIDNLQLHERSSAVQIEALKDRNRDLERAVQEATQNQGMQDESRAQIEELEKQVECKTIEAEELDEKVMDVLREQKRYVSQIERLKGKIESLTRDLKVARAASVAAAPAPAPAPVPTQPTPVQQANLPPVPVYVDVAPTSAAKKRRAPNEFDPLPSATAAPRAVMPPMARTRSLDKENELSARTFAPITISTKQDGFVPIKPAALSPAMRRDALKMVERNDAPSFVPVVVPLSTKSFGMTQASNVDSLKARLHGMGARV</sequence>